<gene>
    <name evidence="2" type="ORF">HGH92_29715</name>
</gene>
<evidence type="ECO:0000313" key="2">
    <source>
        <dbReference type="EMBL" id="NLR68519.1"/>
    </source>
</evidence>
<dbReference type="Proteomes" id="UP000570474">
    <property type="component" value="Unassembled WGS sequence"/>
</dbReference>
<keyword evidence="3" id="KW-1185">Reference proteome</keyword>
<feature type="chain" id="PRO_5032273729" evidence="1">
    <location>
        <begin position="25"/>
        <end position="209"/>
    </location>
</feature>
<accession>A0A847RNF3</accession>
<name>A0A847RNF3_9BACT</name>
<dbReference type="AlphaFoldDB" id="A0A847RNF3"/>
<sequence>MKKILLLLVLLLAGAKIQLASAQAAELEQLALNLEKLAQLKSILSDLKRGYDIVSKGYGTIKNISEGNFNIHEVFLNGLLRVNPGIARYSKVPAIVSGQARMLSEYRTAWRQFRAGGRFTEKELDYMLRVYGNLLDRSLRNLDELTMVLTSGQLRMSDDERIKAIDRLYNDTNEKTAFLQAFNKRASAINDQREAYLRENKTLRSLYHN</sequence>
<evidence type="ECO:0000313" key="3">
    <source>
        <dbReference type="Proteomes" id="UP000570474"/>
    </source>
</evidence>
<feature type="signal peptide" evidence="1">
    <location>
        <begin position="1"/>
        <end position="24"/>
    </location>
</feature>
<proteinExistence type="predicted"/>
<organism evidence="2 3">
    <name type="scientific">Chitinophaga varians</name>
    <dbReference type="NCBI Taxonomy" id="2202339"/>
    <lineage>
        <taxon>Bacteria</taxon>
        <taxon>Pseudomonadati</taxon>
        <taxon>Bacteroidota</taxon>
        <taxon>Chitinophagia</taxon>
        <taxon>Chitinophagales</taxon>
        <taxon>Chitinophagaceae</taxon>
        <taxon>Chitinophaga</taxon>
    </lineage>
</organism>
<dbReference type="RefSeq" id="WP_168874486.1">
    <property type="nucleotide sequence ID" value="NZ_JABAIA010000004.1"/>
</dbReference>
<keyword evidence="1" id="KW-0732">Signal</keyword>
<comment type="caution">
    <text evidence="2">The sequence shown here is derived from an EMBL/GenBank/DDBJ whole genome shotgun (WGS) entry which is preliminary data.</text>
</comment>
<evidence type="ECO:0000256" key="1">
    <source>
        <dbReference type="SAM" id="SignalP"/>
    </source>
</evidence>
<protein>
    <submittedName>
        <fullName evidence="2">TerB family tellurite resistance protein</fullName>
    </submittedName>
</protein>
<dbReference type="EMBL" id="JABAIA010000004">
    <property type="protein sequence ID" value="NLR68519.1"/>
    <property type="molecule type" value="Genomic_DNA"/>
</dbReference>
<reference evidence="2 3" key="1">
    <citation type="submission" date="2020-04" db="EMBL/GenBank/DDBJ databases">
        <authorList>
            <person name="Yin C."/>
        </authorList>
    </citation>
    <scope>NUCLEOTIDE SEQUENCE [LARGE SCALE GENOMIC DNA]</scope>
    <source>
        <strain evidence="2 3">Ae27</strain>
    </source>
</reference>